<gene>
    <name evidence="2" type="ORF">Ga0609869_000639</name>
</gene>
<evidence type="ECO:0000313" key="3">
    <source>
        <dbReference type="Proteomes" id="UP001560019"/>
    </source>
</evidence>
<reference evidence="2 3" key="1">
    <citation type="submission" date="2024-06" db="EMBL/GenBank/DDBJ databases">
        <title>Genome of Rhodovulum iodosum, a marine photoferrotroph.</title>
        <authorList>
            <person name="Bianchini G."/>
            <person name="Nikeleit V."/>
            <person name="Kappler A."/>
            <person name="Bryce C."/>
            <person name="Sanchez-Baracaldo P."/>
        </authorList>
    </citation>
    <scope>NUCLEOTIDE SEQUENCE [LARGE SCALE GENOMIC DNA]</scope>
    <source>
        <strain evidence="2 3">UT/N1</strain>
    </source>
</reference>
<proteinExistence type="predicted"/>
<dbReference type="Pfam" id="PF01814">
    <property type="entry name" value="Hemerythrin"/>
    <property type="match status" value="1"/>
</dbReference>
<evidence type="ECO:0000313" key="2">
    <source>
        <dbReference type="EMBL" id="MEX5727286.1"/>
    </source>
</evidence>
<protein>
    <submittedName>
        <fullName evidence="2">Iron-sulfur cluster repair protein YtfE (RIC family)</fullName>
    </submittedName>
</protein>
<dbReference type="Proteomes" id="UP001560019">
    <property type="component" value="Unassembled WGS sequence"/>
</dbReference>
<keyword evidence="3" id="KW-1185">Reference proteome</keyword>
<accession>A0ABV3XPN6</accession>
<dbReference type="InterPro" id="IPR012312">
    <property type="entry name" value="Hemerythrin-like"/>
</dbReference>
<dbReference type="Gene3D" id="1.20.120.520">
    <property type="entry name" value="nmb1532 protein domain like"/>
    <property type="match status" value="1"/>
</dbReference>
<organism evidence="2 3">
    <name type="scientific">Rhodovulum iodosum</name>
    <dbReference type="NCBI Taxonomy" id="68291"/>
    <lineage>
        <taxon>Bacteria</taxon>
        <taxon>Pseudomonadati</taxon>
        <taxon>Pseudomonadota</taxon>
        <taxon>Alphaproteobacteria</taxon>
        <taxon>Rhodobacterales</taxon>
        <taxon>Paracoccaceae</taxon>
        <taxon>Rhodovulum</taxon>
    </lineage>
</organism>
<sequence length="196" mass="21751">MCSSMKDTMTLDRRSGLPDALKVLLDEHPRDLWESDANFDGLTRFWLSRHMLFRDLLARMTEDAAALADQRTEAAPRNLGFVGRLGQALVTELHGHHRIEDLHYFPRLAGLEPRLERGFDILDADHQALDGQLHELATATNRVLRAEPIALAGKAAALHDNLTGFAGFLDRHLIDEEDLVVPVILTHGAALEGGPV</sequence>
<name>A0ABV3XPN6_9RHOB</name>
<feature type="domain" description="Hemerythrin-like" evidence="1">
    <location>
        <begin position="44"/>
        <end position="183"/>
    </location>
</feature>
<evidence type="ECO:0000259" key="1">
    <source>
        <dbReference type="Pfam" id="PF01814"/>
    </source>
</evidence>
<comment type="caution">
    <text evidence="2">The sequence shown here is derived from an EMBL/GenBank/DDBJ whole genome shotgun (WGS) entry which is preliminary data.</text>
</comment>
<dbReference type="EMBL" id="JBEHHI010000001">
    <property type="protein sequence ID" value="MEX5727286.1"/>
    <property type="molecule type" value="Genomic_DNA"/>
</dbReference>